<name>A0A1J1LNU3_9CYAN</name>
<dbReference type="PANTHER" id="PTHR36766:SF30">
    <property type="entry name" value="TIR-NBS TYPE DISEASE RESISTANCE PROTEIN-RELATED"/>
    <property type="match status" value="1"/>
</dbReference>
<dbReference type="SUPFAM" id="SSF52540">
    <property type="entry name" value="P-loop containing nucleoside triphosphate hydrolases"/>
    <property type="match status" value="1"/>
</dbReference>
<dbReference type="Pfam" id="PF20720">
    <property type="entry name" value="nSTAND3"/>
    <property type="match status" value="1"/>
</dbReference>
<dbReference type="RefSeq" id="WP_072720685.1">
    <property type="nucleotide sequence ID" value="NZ_LN889812.1"/>
</dbReference>
<dbReference type="STRING" id="671072.PL9214640223"/>
<dbReference type="InterPro" id="IPR049050">
    <property type="entry name" value="nSTAND3"/>
</dbReference>
<dbReference type="Proteomes" id="UP000184315">
    <property type="component" value="Unassembled WGS sequence"/>
</dbReference>
<accession>A0A1J1LNU3</accession>
<dbReference type="InterPro" id="IPR027417">
    <property type="entry name" value="P-loop_NTPase"/>
</dbReference>
<dbReference type="EMBL" id="CZDF01000171">
    <property type="protein sequence ID" value="CUR34216.1"/>
    <property type="molecule type" value="Genomic_DNA"/>
</dbReference>
<dbReference type="AlphaFoldDB" id="A0A1J1LNU3"/>
<evidence type="ECO:0000313" key="2">
    <source>
        <dbReference type="EMBL" id="CUR34216.1"/>
    </source>
</evidence>
<gene>
    <name evidence="2" type="ORF">PL9214640223</name>
</gene>
<protein>
    <recommendedName>
        <fullName evidence="1">Novel STAND NTPase 3 domain-containing protein</fullName>
    </recommendedName>
</protein>
<dbReference type="Gene3D" id="3.40.50.300">
    <property type="entry name" value="P-loop containing nucleotide triphosphate hydrolases"/>
    <property type="match status" value="1"/>
</dbReference>
<dbReference type="PANTHER" id="PTHR36766">
    <property type="entry name" value="PLANT BROAD-SPECTRUM MILDEW RESISTANCE PROTEIN RPW8"/>
    <property type="match status" value="1"/>
</dbReference>
<dbReference type="OrthoDB" id="525952at2"/>
<feature type="domain" description="Novel STAND NTPase 3" evidence="1">
    <location>
        <begin position="112"/>
        <end position="215"/>
    </location>
</feature>
<proteinExistence type="predicted"/>
<organism evidence="2 3">
    <name type="scientific">Planktothrix tepida PCC 9214</name>
    <dbReference type="NCBI Taxonomy" id="671072"/>
    <lineage>
        <taxon>Bacteria</taxon>
        <taxon>Bacillati</taxon>
        <taxon>Cyanobacteriota</taxon>
        <taxon>Cyanophyceae</taxon>
        <taxon>Oscillatoriophycideae</taxon>
        <taxon>Oscillatoriales</taxon>
        <taxon>Microcoleaceae</taxon>
        <taxon>Planktothrix</taxon>
    </lineage>
</organism>
<sequence>MSVSLRASQSGRVSIEQARKKKGWSANSSMWCSYVPTSPATLKRFREGKAISQDAFIKLCETVGVKWEDVVDHSSPTSSQPEQVPEFFQFDESWVGREQLLTELKQKIEGCCRVLIITGITGIGKTALAEKLVFDLRKDWLKDDWTKFHSENLDNQNQASDFASVAVRWLEKWGQIVTLEDRKNTEQILHRLVNFLVKNRYLVVMDSLELIMKGNEDEGWSDFEDEGWVKFFHGLLASSICQSRLILTTQELPGQIDSRYKNFWDSQLLSGLEASEQLALFEKTGLDIEPASGHQPYLERIGKAYEGHPLALRVISGEIGDKPFFGNVIAYWNTYGKEIEEVEKAIAEAKEQGIIQGANDQWKLDRYTGNLRKRVRSRLEITFSRLEKDAFNAYLLLCSASIYRCAVTPDYWLSLLEDDCEEEEQEIALETLRDRFLFEDSVENNQSVIRQHNLIRSIALEYLKNMD</sequence>
<reference evidence="3" key="1">
    <citation type="submission" date="2015-10" db="EMBL/GenBank/DDBJ databases">
        <authorList>
            <person name="Regsiter A."/>
            <person name="william w."/>
        </authorList>
    </citation>
    <scope>NUCLEOTIDE SEQUENCE [LARGE SCALE GENOMIC DNA]</scope>
</reference>
<dbReference type="PRINTS" id="PR00364">
    <property type="entry name" value="DISEASERSIST"/>
</dbReference>
<evidence type="ECO:0000313" key="3">
    <source>
        <dbReference type="Proteomes" id="UP000184315"/>
    </source>
</evidence>
<keyword evidence="3" id="KW-1185">Reference proteome</keyword>
<evidence type="ECO:0000259" key="1">
    <source>
        <dbReference type="Pfam" id="PF20720"/>
    </source>
</evidence>